<sequence>MQLNPKVSPRIVEQMRKNYDLDKPMHVQYVLWLKKLFKGELYSFKDGKPVLQKIAERLPATIILNVVSVILVFGFAIPLGVFSATHRYSLLDNMGTLAAYIGISIPGFWLAYILILGAVKMFGVPVLGMRSFAVADLSFW</sequence>
<keyword evidence="4" id="KW-1133">Transmembrane helix</keyword>
<gene>
    <name evidence="6" type="ORF">S01H4_59925</name>
</gene>
<evidence type="ECO:0000313" key="6">
    <source>
        <dbReference type="EMBL" id="GAH12329.1"/>
    </source>
</evidence>
<reference evidence="6" key="1">
    <citation type="journal article" date="2014" name="Front. Microbiol.">
        <title>High frequency of phylogenetically diverse reductive dehalogenase-homologous genes in deep subseafloor sedimentary metagenomes.</title>
        <authorList>
            <person name="Kawai M."/>
            <person name="Futagami T."/>
            <person name="Toyoda A."/>
            <person name="Takaki Y."/>
            <person name="Nishi S."/>
            <person name="Hori S."/>
            <person name="Arai W."/>
            <person name="Tsubouchi T."/>
            <person name="Morono Y."/>
            <person name="Uchiyama I."/>
            <person name="Ito T."/>
            <person name="Fujiyama A."/>
            <person name="Inagaki F."/>
            <person name="Takami H."/>
        </authorList>
    </citation>
    <scope>NUCLEOTIDE SEQUENCE</scope>
    <source>
        <strain evidence="6">Expedition CK06-06</strain>
    </source>
</reference>
<dbReference type="InterPro" id="IPR045621">
    <property type="entry name" value="BPD_transp_1_N"/>
</dbReference>
<comment type="caution">
    <text evidence="6">The sequence shown here is derived from an EMBL/GenBank/DDBJ whole genome shotgun (WGS) entry which is preliminary data.</text>
</comment>
<feature type="non-terminal residue" evidence="6">
    <location>
        <position position="140"/>
    </location>
</feature>
<feature type="domain" description="ABC transporter type 1 GsiC-like N-terminal" evidence="5">
    <location>
        <begin position="7"/>
        <end position="64"/>
    </location>
</feature>
<comment type="subcellular location">
    <subcellularLocation>
        <location evidence="1">Cell membrane</location>
        <topology evidence="1">Multi-pass membrane protein</topology>
    </subcellularLocation>
</comment>
<evidence type="ECO:0000256" key="3">
    <source>
        <dbReference type="ARBA" id="ARBA00022475"/>
    </source>
</evidence>
<keyword evidence="4" id="KW-0812">Transmembrane</keyword>
<protein>
    <recommendedName>
        <fullName evidence="5">ABC transporter type 1 GsiC-like N-terminal domain-containing protein</fullName>
    </recommendedName>
</protein>
<dbReference type="GO" id="GO:0005886">
    <property type="term" value="C:plasma membrane"/>
    <property type="evidence" value="ECO:0007669"/>
    <property type="project" value="UniProtKB-SubCell"/>
</dbReference>
<name>X1E562_9ZZZZ</name>
<dbReference type="Pfam" id="PF19300">
    <property type="entry name" value="BPD_transp_1_N"/>
    <property type="match status" value="1"/>
</dbReference>
<evidence type="ECO:0000256" key="4">
    <source>
        <dbReference type="SAM" id="Phobius"/>
    </source>
</evidence>
<evidence type="ECO:0000256" key="2">
    <source>
        <dbReference type="ARBA" id="ARBA00022448"/>
    </source>
</evidence>
<keyword evidence="2" id="KW-0813">Transport</keyword>
<dbReference type="EMBL" id="BART01035231">
    <property type="protein sequence ID" value="GAH12329.1"/>
    <property type="molecule type" value="Genomic_DNA"/>
</dbReference>
<evidence type="ECO:0000259" key="5">
    <source>
        <dbReference type="Pfam" id="PF19300"/>
    </source>
</evidence>
<evidence type="ECO:0000256" key="1">
    <source>
        <dbReference type="ARBA" id="ARBA00004651"/>
    </source>
</evidence>
<dbReference type="PANTHER" id="PTHR30465">
    <property type="entry name" value="INNER MEMBRANE ABC TRANSPORTER"/>
    <property type="match status" value="1"/>
</dbReference>
<keyword evidence="4" id="KW-0472">Membrane</keyword>
<proteinExistence type="predicted"/>
<dbReference type="PANTHER" id="PTHR30465:SF0">
    <property type="entry name" value="OLIGOPEPTIDE TRANSPORT SYSTEM PERMEASE PROTEIN APPB"/>
    <property type="match status" value="1"/>
</dbReference>
<accession>X1E562</accession>
<feature type="transmembrane region" description="Helical" evidence="4">
    <location>
        <begin position="97"/>
        <end position="119"/>
    </location>
</feature>
<organism evidence="6">
    <name type="scientific">marine sediment metagenome</name>
    <dbReference type="NCBI Taxonomy" id="412755"/>
    <lineage>
        <taxon>unclassified sequences</taxon>
        <taxon>metagenomes</taxon>
        <taxon>ecological metagenomes</taxon>
    </lineage>
</organism>
<dbReference type="AlphaFoldDB" id="X1E562"/>
<feature type="transmembrane region" description="Helical" evidence="4">
    <location>
        <begin position="62"/>
        <end position="85"/>
    </location>
</feature>
<keyword evidence="3" id="KW-1003">Cell membrane</keyword>